<organism evidence="3 4">
    <name type="scientific">Butyrivibrio proteoclasticus (strain ATCC 51982 / DSM 14932 / B316)</name>
    <name type="common">Clostridium proteoclasticum</name>
    <dbReference type="NCBI Taxonomy" id="515622"/>
    <lineage>
        <taxon>Bacteria</taxon>
        <taxon>Bacillati</taxon>
        <taxon>Bacillota</taxon>
        <taxon>Clostridia</taxon>
        <taxon>Lachnospirales</taxon>
        <taxon>Lachnospiraceae</taxon>
        <taxon>Butyrivibrio</taxon>
    </lineage>
</organism>
<feature type="chain" id="PRO_5003139809" evidence="1">
    <location>
        <begin position="26"/>
        <end position="145"/>
    </location>
</feature>
<dbReference type="PANTHER" id="PTHR31157">
    <property type="entry name" value="SCP DOMAIN-CONTAINING PROTEIN"/>
    <property type="match status" value="1"/>
</dbReference>
<feature type="signal peptide" evidence="1">
    <location>
        <begin position="1"/>
        <end position="25"/>
    </location>
</feature>
<reference evidence="3 4" key="1">
    <citation type="journal article" date="2010" name="PLoS ONE">
        <title>The glycobiome of the rumen bacterium Butyrivibrio proteoclasticus B316(T) highlights adaptation to a polysaccharide-rich environment.</title>
        <authorList>
            <person name="Kelly W.J."/>
            <person name="Leahy S.C."/>
            <person name="Altermann E."/>
            <person name="Yeoman C.J."/>
            <person name="Dunne J.C."/>
            <person name="Kong Z."/>
            <person name="Pacheco D.M."/>
            <person name="Li D."/>
            <person name="Noel S.J."/>
            <person name="Moon C.D."/>
            <person name="Cookson A.L."/>
            <person name="Attwood G.T."/>
        </authorList>
    </citation>
    <scope>NUCLEOTIDE SEQUENCE [LARGE SCALE GENOMIC DNA]</scope>
    <source>
        <strain evidence="4">ATCC 51982 / DSM 14932 / B316</strain>
    </source>
</reference>
<dbReference type="InterPro" id="IPR014044">
    <property type="entry name" value="CAP_dom"/>
</dbReference>
<gene>
    <name evidence="3" type="ordered locus">bpr_I2579</name>
</gene>
<protein>
    <submittedName>
        <fullName evidence="3">SCP domain-containing protein</fullName>
    </submittedName>
</protein>
<dbReference type="eggNOG" id="COG2340">
    <property type="taxonomic scope" value="Bacteria"/>
</dbReference>
<dbReference type="CDD" id="cd05379">
    <property type="entry name" value="CAP_bacterial"/>
    <property type="match status" value="1"/>
</dbReference>
<evidence type="ECO:0000313" key="4">
    <source>
        <dbReference type="Proteomes" id="UP000001299"/>
    </source>
</evidence>
<dbReference type="SMART" id="SM00198">
    <property type="entry name" value="SCP"/>
    <property type="match status" value="1"/>
</dbReference>
<dbReference type="STRING" id="515622.bpr_I2579"/>
<sequence>MKKILMLLMAIMTVSMLYVPITAEASSEDDVLTMMNAVRESAGLEAFTMDEDLQDIAEIRASECAQKFSHIRPNGKAWYTVSNLTNGENLAHAVNSTQQKPENVVYAWTLSPKHYANLVRSSFTSVGIAYYCNENGETFIACEFH</sequence>
<dbReference type="KEGG" id="bpb:bpr_I2579"/>
<name>E0RXA1_BUTPB</name>
<accession>E0RXA1</accession>
<proteinExistence type="predicted"/>
<evidence type="ECO:0000256" key="1">
    <source>
        <dbReference type="SAM" id="SignalP"/>
    </source>
</evidence>
<dbReference type="RefSeq" id="WP_013281965.1">
    <property type="nucleotide sequence ID" value="NC_014387.1"/>
</dbReference>
<dbReference type="Pfam" id="PF00188">
    <property type="entry name" value="CAP"/>
    <property type="match status" value="1"/>
</dbReference>
<dbReference type="PANTHER" id="PTHR31157:SF1">
    <property type="entry name" value="SCP DOMAIN-CONTAINING PROTEIN"/>
    <property type="match status" value="1"/>
</dbReference>
<dbReference type="InterPro" id="IPR035940">
    <property type="entry name" value="CAP_sf"/>
</dbReference>
<dbReference type="Gene3D" id="3.40.33.10">
    <property type="entry name" value="CAP"/>
    <property type="match status" value="1"/>
</dbReference>
<dbReference type="AlphaFoldDB" id="E0RXA1"/>
<dbReference type="Proteomes" id="UP000001299">
    <property type="component" value="Chromosome 1"/>
</dbReference>
<dbReference type="HOGENOM" id="CLU_048111_3_2_9"/>
<evidence type="ECO:0000313" key="3">
    <source>
        <dbReference type="EMBL" id="ADL35312.1"/>
    </source>
</evidence>
<dbReference type="SUPFAM" id="SSF55797">
    <property type="entry name" value="PR-1-like"/>
    <property type="match status" value="1"/>
</dbReference>
<feature type="domain" description="SCP" evidence="2">
    <location>
        <begin position="26"/>
        <end position="144"/>
    </location>
</feature>
<dbReference type="EMBL" id="CP001810">
    <property type="protein sequence ID" value="ADL35312.1"/>
    <property type="molecule type" value="Genomic_DNA"/>
</dbReference>
<evidence type="ECO:0000259" key="2">
    <source>
        <dbReference type="SMART" id="SM00198"/>
    </source>
</evidence>
<keyword evidence="1" id="KW-0732">Signal</keyword>
<keyword evidence="4" id="KW-1185">Reference proteome</keyword>